<name>A0AAW0BZK0_9AGAR</name>
<comment type="caution">
    <text evidence="2">The sequence shown here is derived from an EMBL/GenBank/DDBJ whole genome shotgun (WGS) entry which is preliminary data.</text>
</comment>
<feature type="region of interest" description="Disordered" evidence="1">
    <location>
        <begin position="218"/>
        <end position="320"/>
    </location>
</feature>
<sequence length="417" mass="45805">MAPRNTRCPAPGCGAELASIASNPRVMLEVGNVYSIRMSIFKPLFAFAGYELSDALSKYPDDPDGKGPRPCVIYSVEDEDKVEICLMATFHKTPFAALQDEFRDRSLPIYSTGWTELAITEDGHTHIHTTPSQAVKFPSYIVPFPVMCRRDQLEDWHLRPVKGARQAIEPKALQACHFYLGNKEAEFDRLNEEIHYHRTLSSKLQRNSTKRNAYIARIQELSDTRPPNPSMSGRSMLSKGTTSGLTHRSLLEGPSRRGGGPPESYKSNVWSQFGAAHQKTPSIARGAPSVADSATSWRKSMSREPPLIDQSESHNGDPVADALSRQTQNMTLVGDAGTAAADRASIRTGTGRKMNIMNRFKTNDSKSMRSGIGSVFNFQPSSSKYGKQAKTKTASISSNRFSLLQPSTPPPVSPVAG</sequence>
<proteinExistence type="predicted"/>
<reference evidence="2 3" key="1">
    <citation type="submission" date="2024-01" db="EMBL/GenBank/DDBJ databases">
        <title>A draft genome for a cacao thread blight-causing isolate of Paramarasmius palmivorus.</title>
        <authorList>
            <person name="Baruah I.K."/>
            <person name="Bukari Y."/>
            <person name="Amoako-Attah I."/>
            <person name="Meinhardt L.W."/>
            <person name="Bailey B.A."/>
            <person name="Cohen S.P."/>
        </authorList>
    </citation>
    <scope>NUCLEOTIDE SEQUENCE [LARGE SCALE GENOMIC DNA]</scope>
    <source>
        <strain evidence="2 3">GH-12</strain>
    </source>
</reference>
<dbReference type="Proteomes" id="UP001383192">
    <property type="component" value="Unassembled WGS sequence"/>
</dbReference>
<gene>
    <name evidence="2" type="ORF">VNI00_013270</name>
</gene>
<feature type="compositionally biased region" description="Pro residues" evidence="1">
    <location>
        <begin position="407"/>
        <end position="417"/>
    </location>
</feature>
<organism evidence="2 3">
    <name type="scientific">Paramarasmius palmivorus</name>
    <dbReference type="NCBI Taxonomy" id="297713"/>
    <lineage>
        <taxon>Eukaryota</taxon>
        <taxon>Fungi</taxon>
        <taxon>Dikarya</taxon>
        <taxon>Basidiomycota</taxon>
        <taxon>Agaricomycotina</taxon>
        <taxon>Agaricomycetes</taxon>
        <taxon>Agaricomycetidae</taxon>
        <taxon>Agaricales</taxon>
        <taxon>Marasmiineae</taxon>
        <taxon>Marasmiaceae</taxon>
        <taxon>Paramarasmius</taxon>
    </lineage>
</organism>
<feature type="region of interest" description="Disordered" evidence="1">
    <location>
        <begin position="371"/>
        <end position="417"/>
    </location>
</feature>
<feature type="compositionally biased region" description="Polar residues" evidence="1">
    <location>
        <begin position="376"/>
        <end position="406"/>
    </location>
</feature>
<dbReference type="AlphaFoldDB" id="A0AAW0BZK0"/>
<evidence type="ECO:0000313" key="2">
    <source>
        <dbReference type="EMBL" id="KAK7032311.1"/>
    </source>
</evidence>
<evidence type="ECO:0000256" key="1">
    <source>
        <dbReference type="SAM" id="MobiDB-lite"/>
    </source>
</evidence>
<keyword evidence="3" id="KW-1185">Reference proteome</keyword>
<accession>A0AAW0BZK0</accession>
<feature type="compositionally biased region" description="Polar residues" evidence="1">
    <location>
        <begin position="230"/>
        <end position="246"/>
    </location>
</feature>
<dbReference type="EMBL" id="JAYKXP010000066">
    <property type="protein sequence ID" value="KAK7032311.1"/>
    <property type="molecule type" value="Genomic_DNA"/>
</dbReference>
<evidence type="ECO:0000313" key="3">
    <source>
        <dbReference type="Proteomes" id="UP001383192"/>
    </source>
</evidence>
<protein>
    <submittedName>
        <fullName evidence="2">Uncharacterized protein</fullName>
    </submittedName>
</protein>